<protein>
    <submittedName>
        <fullName evidence="1">Uncharacterized protein</fullName>
    </submittedName>
</protein>
<keyword evidence="2" id="KW-1185">Reference proteome</keyword>
<dbReference type="Proteomes" id="UP000002941">
    <property type="component" value="Unassembled WGS sequence"/>
</dbReference>
<name>J0XG17_9ACTO</name>
<comment type="caution">
    <text evidence="1">The sequence shown here is derived from an EMBL/GenBank/DDBJ whole genome shotgun (WGS) entry which is preliminary data.</text>
</comment>
<sequence>MEFISRNDAVQAIKNLIAEADITLDGRDPADAYDLDAIADEVLTTSGAGCQYRYVLEDEGDGLWAAMARHAH</sequence>
<evidence type="ECO:0000313" key="1">
    <source>
        <dbReference type="EMBL" id="EJF47626.1"/>
    </source>
</evidence>
<dbReference type="AlphaFoldDB" id="J0XG17"/>
<accession>J0XG17</accession>
<dbReference type="PATRIC" id="fig|1125718.3.peg.117"/>
<dbReference type="EMBL" id="AKFT01000007">
    <property type="protein sequence ID" value="EJF47626.1"/>
    <property type="molecule type" value="Genomic_DNA"/>
</dbReference>
<proteinExistence type="predicted"/>
<evidence type="ECO:0000313" key="2">
    <source>
        <dbReference type="Proteomes" id="UP000002941"/>
    </source>
</evidence>
<gene>
    <name evidence="1" type="ORF">HMPREF1318_2346</name>
</gene>
<reference evidence="1 2" key="1">
    <citation type="submission" date="2012-05" db="EMBL/GenBank/DDBJ databases">
        <authorList>
            <person name="Harkins D.M."/>
            <person name="Madupu R."/>
            <person name="Durkin A.S."/>
            <person name="Torralba M."/>
            <person name="Methe B."/>
            <person name="Sutton G.G."/>
            <person name="Nelson K.E."/>
        </authorList>
    </citation>
    <scope>NUCLEOTIDE SEQUENCE [LARGE SCALE GENOMIC DNA]</scope>
    <source>
        <strain evidence="1 2">F0489</strain>
    </source>
</reference>
<organism evidence="1 2">
    <name type="scientific">Actinomyces massiliensis F0489</name>
    <dbReference type="NCBI Taxonomy" id="1125718"/>
    <lineage>
        <taxon>Bacteria</taxon>
        <taxon>Bacillati</taxon>
        <taxon>Actinomycetota</taxon>
        <taxon>Actinomycetes</taxon>
        <taxon>Actinomycetales</taxon>
        <taxon>Actinomycetaceae</taxon>
        <taxon>Actinomyces</taxon>
    </lineage>
</organism>
<dbReference type="RefSeq" id="WP_008729538.1">
    <property type="nucleotide sequence ID" value="NZ_AKFT01000007.1"/>
</dbReference>
<dbReference type="OrthoDB" id="4426715at2"/>